<name>A0A914WPD9_9BILA</name>
<accession>A0A914WPD9</accession>
<evidence type="ECO:0000313" key="1">
    <source>
        <dbReference type="Proteomes" id="UP000887566"/>
    </source>
</evidence>
<reference evidence="2" key="1">
    <citation type="submission" date="2022-11" db="UniProtKB">
        <authorList>
            <consortium name="WormBaseParasite"/>
        </authorList>
    </citation>
    <scope>IDENTIFICATION</scope>
</reference>
<proteinExistence type="predicted"/>
<protein>
    <submittedName>
        <fullName evidence="2">DDE Tnp4 domain-containing protein</fullName>
    </submittedName>
</protein>
<organism evidence="1 2">
    <name type="scientific">Plectus sambesii</name>
    <dbReference type="NCBI Taxonomy" id="2011161"/>
    <lineage>
        <taxon>Eukaryota</taxon>
        <taxon>Metazoa</taxon>
        <taxon>Ecdysozoa</taxon>
        <taxon>Nematoda</taxon>
        <taxon>Chromadorea</taxon>
        <taxon>Plectida</taxon>
        <taxon>Plectina</taxon>
        <taxon>Plectoidea</taxon>
        <taxon>Plectidae</taxon>
        <taxon>Plectus</taxon>
    </lineage>
</organism>
<evidence type="ECO:0000313" key="2">
    <source>
        <dbReference type="WBParaSite" id="PSAMB.scaffold4918size13153.g25470.t1"/>
    </source>
</evidence>
<dbReference type="AlphaFoldDB" id="A0A914WPD9"/>
<dbReference type="Proteomes" id="UP000887566">
    <property type="component" value="Unplaced"/>
</dbReference>
<keyword evidence="1" id="KW-1185">Reference proteome</keyword>
<sequence length="246" mass="27197">MKLLVQSYSPSSWMKACGEKPPMVSTSDEIFPTAAAQSMASISTSSLVLMGVAGPDYRFILADIGAPGGANDSGVFGSTSFNRDLRNGRVSLLVGEYELPLSSTQARVPFMLVWDAAFPLLPNLMKPYPAANRTMAQRIFDYRLSRYLHRNHLPSLLLKHIFLEADVSWRMRLGCWQRDGAFCESPSPQNRHSPPRSSTRAYACTTGCLSASVAHTLALAVCLTVTEDGAETRRRSGEQRLWNYTR</sequence>
<dbReference type="WBParaSite" id="PSAMB.scaffold4918size13153.g25470.t1">
    <property type="protein sequence ID" value="PSAMB.scaffold4918size13153.g25470.t1"/>
    <property type="gene ID" value="PSAMB.scaffold4918size13153.g25470"/>
</dbReference>